<accession>A0A8S5NUR5</accession>
<protein>
    <submittedName>
        <fullName evidence="1">Uncharacterized protein</fullName>
    </submittedName>
</protein>
<sequence>MRMIKANIRYKKMIKSGVNVNAGVLCDSIPRKKQEILEETDKTSPYKGKQGKC</sequence>
<evidence type="ECO:0000313" key="1">
    <source>
        <dbReference type="EMBL" id="DAD98470.1"/>
    </source>
</evidence>
<proteinExistence type="predicted"/>
<reference evidence="1" key="1">
    <citation type="journal article" date="2021" name="Proc. Natl. Acad. Sci. U.S.A.">
        <title>A Catalog of Tens of Thousands of Viruses from Human Metagenomes Reveals Hidden Associations with Chronic Diseases.</title>
        <authorList>
            <person name="Tisza M.J."/>
            <person name="Buck C.B."/>
        </authorList>
    </citation>
    <scope>NUCLEOTIDE SEQUENCE</scope>
    <source>
        <strain evidence="1">CtQLz13</strain>
    </source>
</reference>
<organism evidence="1">
    <name type="scientific">Siphoviridae sp. ctQLz13</name>
    <dbReference type="NCBI Taxonomy" id="2825492"/>
    <lineage>
        <taxon>Viruses</taxon>
        <taxon>Duplodnaviria</taxon>
        <taxon>Heunggongvirae</taxon>
        <taxon>Uroviricota</taxon>
        <taxon>Caudoviricetes</taxon>
    </lineage>
</organism>
<dbReference type="EMBL" id="BK015262">
    <property type="protein sequence ID" value="DAD98470.1"/>
    <property type="molecule type" value="Genomic_DNA"/>
</dbReference>
<name>A0A8S5NUR5_9CAUD</name>